<keyword evidence="2 4" id="KW-0378">Hydrolase</keyword>
<evidence type="ECO:0000256" key="2">
    <source>
        <dbReference type="ARBA" id="ARBA00022801"/>
    </source>
</evidence>
<dbReference type="GO" id="GO:0046872">
    <property type="term" value="F:metal ion binding"/>
    <property type="evidence" value="ECO:0007669"/>
    <property type="project" value="UniProtKB-KW"/>
</dbReference>
<feature type="region of interest" description="Disordered" evidence="5">
    <location>
        <begin position="87"/>
        <end position="112"/>
    </location>
</feature>
<evidence type="ECO:0000256" key="3">
    <source>
        <dbReference type="ARBA" id="ARBA00022912"/>
    </source>
</evidence>
<feature type="domain" description="PPM-type phosphatase" evidence="6">
    <location>
        <begin position="155"/>
        <end position="482"/>
    </location>
</feature>
<reference evidence="8" key="1">
    <citation type="journal article" date="2013" name="Science">
        <title>Gene transfer from bacteria and archaea facilitated evolution of an extremophilic eukaryote.</title>
        <authorList>
            <person name="Schonknecht G."/>
            <person name="Chen W.H."/>
            <person name="Ternes C.M."/>
            <person name="Barbier G.G."/>
            <person name="Shrestha R.P."/>
            <person name="Stanke M."/>
            <person name="Brautigam A."/>
            <person name="Baker B.J."/>
            <person name="Banfield J.F."/>
            <person name="Garavito R.M."/>
            <person name="Carr K."/>
            <person name="Wilkerson C."/>
            <person name="Rensing S.A."/>
            <person name="Gagneul D."/>
            <person name="Dickenson N.E."/>
            <person name="Oesterhelt C."/>
            <person name="Lercher M.J."/>
            <person name="Weber A.P."/>
        </authorList>
    </citation>
    <scope>NUCLEOTIDE SEQUENCE [LARGE SCALE GENOMIC DNA]</scope>
    <source>
        <strain evidence="8">074W</strain>
    </source>
</reference>
<keyword evidence="1" id="KW-0479">Metal-binding</keyword>
<dbReference type="GeneID" id="17090848"/>
<dbReference type="SUPFAM" id="SSF81606">
    <property type="entry name" value="PP2C-like"/>
    <property type="match status" value="1"/>
</dbReference>
<dbReference type="Gramene" id="EME32256">
    <property type="protein sequence ID" value="EME32256"/>
    <property type="gene ID" value="Gasu_06650"/>
</dbReference>
<evidence type="ECO:0000256" key="5">
    <source>
        <dbReference type="SAM" id="MobiDB-lite"/>
    </source>
</evidence>
<dbReference type="KEGG" id="gsl:Gasu_06650"/>
<dbReference type="Pfam" id="PF00481">
    <property type="entry name" value="PP2C"/>
    <property type="match status" value="1"/>
</dbReference>
<proteinExistence type="inferred from homology"/>
<dbReference type="eggNOG" id="KOG0698">
    <property type="taxonomic scope" value="Eukaryota"/>
</dbReference>
<evidence type="ECO:0000313" key="7">
    <source>
        <dbReference type="EMBL" id="EME32256.1"/>
    </source>
</evidence>
<dbReference type="OrthoDB" id="5451at2759"/>
<keyword evidence="3 4" id="KW-0904">Protein phosphatase</keyword>
<keyword evidence="8" id="KW-1185">Reference proteome</keyword>
<dbReference type="PROSITE" id="PS51746">
    <property type="entry name" value="PPM_2"/>
    <property type="match status" value="1"/>
</dbReference>
<dbReference type="RefSeq" id="XP_005708776.1">
    <property type="nucleotide sequence ID" value="XM_005708719.1"/>
</dbReference>
<evidence type="ECO:0000256" key="1">
    <source>
        <dbReference type="ARBA" id="ARBA00022723"/>
    </source>
</evidence>
<evidence type="ECO:0000313" key="8">
    <source>
        <dbReference type="Proteomes" id="UP000030680"/>
    </source>
</evidence>
<name>M2W8Q3_GALSU</name>
<dbReference type="InterPro" id="IPR000222">
    <property type="entry name" value="PP2C_BS"/>
</dbReference>
<evidence type="ECO:0000259" key="6">
    <source>
        <dbReference type="PROSITE" id="PS51746"/>
    </source>
</evidence>
<gene>
    <name evidence="7" type="ORF">Gasu_06650</name>
</gene>
<evidence type="ECO:0000256" key="4">
    <source>
        <dbReference type="RuleBase" id="RU003465"/>
    </source>
</evidence>
<dbReference type="PANTHER" id="PTHR47992">
    <property type="entry name" value="PROTEIN PHOSPHATASE"/>
    <property type="match status" value="1"/>
</dbReference>
<dbReference type="Proteomes" id="UP000030680">
    <property type="component" value="Unassembled WGS sequence"/>
</dbReference>
<feature type="compositionally biased region" description="Polar residues" evidence="5">
    <location>
        <begin position="15"/>
        <end position="24"/>
    </location>
</feature>
<dbReference type="CDD" id="cd00143">
    <property type="entry name" value="PP2Cc"/>
    <property type="match status" value="1"/>
</dbReference>
<dbReference type="InterPro" id="IPR015655">
    <property type="entry name" value="PP2C"/>
</dbReference>
<dbReference type="AlphaFoldDB" id="M2W8Q3"/>
<dbReference type="Gene3D" id="3.60.40.10">
    <property type="entry name" value="PPM-type phosphatase domain"/>
    <property type="match status" value="1"/>
</dbReference>
<dbReference type="GO" id="GO:0004722">
    <property type="term" value="F:protein serine/threonine phosphatase activity"/>
    <property type="evidence" value="ECO:0007669"/>
    <property type="project" value="InterPro"/>
</dbReference>
<dbReference type="InterPro" id="IPR036457">
    <property type="entry name" value="PPM-type-like_dom_sf"/>
</dbReference>
<dbReference type="InterPro" id="IPR001932">
    <property type="entry name" value="PPM-type_phosphatase-like_dom"/>
</dbReference>
<organism evidence="7 8">
    <name type="scientific">Galdieria sulphuraria</name>
    <name type="common">Red alga</name>
    <dbReference type="NCBI Taxonomy" id="130081"/>
    <lineage>
        <taxon>Eukaryota</taxon>
        <taxon>Rhodophyta</taxon>
        <taxon>Bangiophyceae</taxon>
        <taxon>Galdieriales</taxon>
        <taxon>Galdieriaceae</taxon>
        <taxon>Galdieria</taxon>
    </lineage>
</organism>
<accession>M2W8Q3</accession>
<protein>
    <submittedName>
        <fullName evidence="7">Protein phosphatase 2C</fullName>
    </submittedName>
</protein>
<comment type="similarity">
    <text evidence="4">Belongs to the PP2C family.</text>
</comment>
<dbReference type="PROSITE" id="PS01032">
    <property type="entry name" value="PPM_1"/>
    <property type="match status" value="1"/>
</dbReference>
<feature type="compositionally biased region" description="Polar residues" evidence="5">
    <location>
        <begin position="87"/>
        <end position="98"/>
    </location>
</feature>
<dbReference type="SMART" id="SM00332">
    <property type="entry name" value="PP2Cc"/>
    <property type="match status" value="1"/>
</dbReference>
<feature type="region of interest" description="Disordered" evidence="5">
    <location>
        <begin position="1"/>
        <end position="40"/>
    </location>
</feature>
<sequence length="564" mass="64117">MGNHCAKGQYEDKTNSTQNCTSEVPAQREVVDSGQEQQPVTLEELRKQRLRLSLDIQGEQLSSLKEAKSFRIPPNFEQQLEQLKTVPSSLSREVNTTKGPKIPKTNREECRVSSNESKEKSKFCDKVDLNSGTFCDTSNRAHNITLGTSCNLQISYGACSLAGWEPVRELRSKEQQRKENQDSFCIEVPFDNRQDEAFFAVFDGHGANGRVVAEFVRDHLPVEIKDSFKFFQNEKQLDSCQEDSARKVDLFTSTDEIISHAYYELLESTSFLNLVRSIYAGFLNCSRALMSLNDKVDISMSGTTAVAAWFKGSFLFCSNVGDSRCIIGRQTQARKYKYISIDMTYDHKPVRTDEAYRIQRSGGRIEYWDGGVGPLRVWLAEDWFPGLAMTRSFGDLIVESIGVSSEPEVTCIRLTSSDRFCILASDGVWEFMSSQEVVYWIGRLRDKCSAQLAAEMVVEEAVKRWRKEDEVVDDTTAIVLWLDYSEGMTHPTVMESGISDSKRFTERGSSIQDNNVLLQNSVKYLWRIFSSDYNRKNDIYSMGYAPVTITDNYVLKPFSCQNIN</sequence>
<dbReference type="STRING" id="130081.M2W8Q3"/>
<dbReference type="EMBL" id="KB454487">
    <property type="protein sequence ID" value="EME32256.1"/>
    <property type="molecule type" value="Genomic_DNA"/>
</dbReference>